<dbReference type="RefSeq" id="WP_121586433.1">
    <property type="nucleotide sequence ID" value="NZ_RCHT01000005.1"/>
</dbReference>
<dbReference type="InterPro" id="IPR019734">
    <property type="entry name" value="TPR_rpt"/>
</dbReference>
<comment type="caution">
    <text evidence="2">The sequence shown here is derived from an EMBL/GenBank/DDBJ whole genome shotgun (WGS) entry which is preliminary data.</text>
</comment>
<feature type="repeat" description="TPR" evidence="1">
    <location>
        <begin position="74"/>
        <end position="107"/>
    </location>
</feature>
<evidence type="ECO:0000256" key="1">
    <source>
        <dbReference type="PROSITE-ProRule" id="PRU00339"/>
    </source>
</evidence>
<dbReference type="AlphaFoldDB" id="A0A498CNW8"/>
<dbReference type="Pfam" id="PF10934">
    <property type="entry name" value="Sheath_initiator"/>
    <property type="match status" value="1"/>
</dbReference>
<evidence type="ECO:0000313" key="3">
    <source>
        <dbReference type="Proteomes" id="UP000276301"/>
    </source>
</evidence>
<dbReference type="InterPro" id="IPR020288">
    <property type="entry name" value="Sheath_initiator"/>
</dbReference>
<dbReference type="SUPFAM" id="SSF160719">
    <property type="entry name" value="gpW/gp25-like"/>
    <property type="match status" value="1"/>
</dbReference>
<dbReference type="EMBL" id="RCHT01000005">
    <property type="protein sequence ID" value="RLL12785.1"/>
    <property type="molecule type" value="Genomic_DNA"/>
</dbReference>
<dbReference type="Proteomes" id="UP000276301">
    <property type="component" value="Unassembled WGS sequence"/>
</dbReference>
<gene>
    <name evidence="2" type="ORF">D4A47_05110</name>
</gene>
<evidence type="ECO:0000313" key="2">
    <source>
        <dbReference type="EMBL" id="RLL12785.1"/>
    </source>
</evidence>
<reference evidence="2 3" key="1">
    <citation type="submission" date="2018-10" db="EMBL/GenBank/DDBJ databases">
        <title>Anaerotruncus faecis sp. nov., isolated from human feces.</title>
        <authorList>
            <person name="Wang Y.-J."/>
        </authorList>
    </citation>
    <scope>NUCLEOTIDE SEQUENCE [LARGE SCALE GENOMIC DNA]</scope>
    <source>
        <strain evidence="2 3">22A2-44</strain>
    </source>
</reference>
<dbReference type="Gene3D" id="3.10.450.40">
    <property type="match status" value="1"/>
</dbReference>
<keyword evidence="3" id="KW-1185">Reference proteome</keyword>
<sequence>MTDLFPIIQPEAVQGGTELPLYREVKWDFEKGEPVFRGGEPVVVEGAEAIKTWVWKALVTERARYEIYSWDFGSEVESLIGQPYTDELKRAEAVRYVREALEINPYITEVTTASVDFDNGVLTIDVTVDTVYGEVQAHV</sequence>
<accession>A0A498CNW8</accession>
<keyword evidence="1" id="KW-0802">TPR repeat</keyword>
<name>A0A498CNW8_9FIRM</name>
<dbReference type="PROSITE" id="PS50005">
    <property type="entry name" value="TPR"/>
    <property type="match status" value="1"/>
</dbReference>
<organism evidence="2 3">
    <name type="scientific">Anaerotruncus massiliensis</name>
    <name type="common">ex Liu et al. 2021</name>
    <dbReference type="NCBI Taxonomy" id="2321404"/>
    <lineage>
        <taxon>Bacteria</taxon>
        <taxon>Bacillati</taxon>
        <taxon>Bacillota</taxon>
        <taxon>Clostridia</taxon>
        <taxon>Eubacteriales</taxon>
        <taxon>Oscillospiraceae</taxon>
        <taxon>Anaerotruncus</taxon>
    </lineage>
</organism>
<protein>
    <submittedName>
        <fullName evidence="2">DUF2634 domain-containing protein</fullName>
    </submittedName>
</protein>
<proteinExistence type="predicted"/>